<dbReference type="PANTHER" id="PTHR37543">
    <property type="entry name" value="CCCH ZINC FINGER DNA BINDING PROTEIN (AFU_ORTHOLOGUE AFUA_5G12760)"/>
    <property type="match status" value="1"/>
</dbReference>
<dbReference type="PANTHER" id="PTHR37543:SF1">
    <property type="entry name" value="CCCH ZINC FINGER DNA BINDING PROTEIN (AFU_ORTHOLOGUE AFUA_5G12760)"/>
    <property type="match status" value="1"/>
</dbReference>
<dbReference type="GO" id="GO:0008270">
    <property type="term" value="F:zinc ion binding"/>
    <property type="evidence" value="ECO:0007669"/>
    <property type="project" value="UniProtKB-KW"/>
</dbReference>
<organism evidence="4 5">
    <name type="scientific">Trichocladium antarcticum</name>
    <dbReference type="NCBI Taxonomy" id="1450529"/>
    <lineage>
        <taxon>Eukaryota</taxon>
        <taxon>Fungi</taxon>
        <taxon>Dikarya</taxon>
        <taxon>Ascomycota</taxon>
        <taxon>Pezizomycotina</taxon>
        <taxon>Sordariomycetes</taxon>
        <taxon>Sordariomycetidae</taxon>
        <taxon>Sordariales</taxon>
        <taxon>Chaetomiaceae</taxon>
        <taxon>Trichocladium</taxon>
    </lineage>
</organism>
<evidence type="ECO:0000259" key="3">
    <source>
        <dbReference type="PROSITE" id="PS50103"/>
    </source>
</evidence>
<keyword evidence="1" id="KW-0479">Metal-binding</keyword>
<dbReference type="InterPro" id="IPR057654">
    <property type="entry name" value="Znf-CCCH_tandem"/>
</dbReference>
<sequence>MRTSFVLVLVDADADAYLFDAKYYSQDPAGDGERAAIGLQTAVREYLEMVNPRLAALPVVARAFASGDGLARLLGKAGIVRAKESQQFLASFTSGFSQADDMFDFVLVGAGKDRADHKLTGVFRQFVESPSCQHVFLACCHDNGYVRMLEKYVHNPEVVSKVTMVKSSQTGSEFGGLPFRSMTMGSVFNSRPLNLGAGLPFTATATKAGGEPASTIQGSPPPLSRSPTQTSKSSSPSTTYASRTAAVQAVLTPPTVASRPLPIFGTREPTIILVNDDDWRIDMPLPAKSPSAIEAFNRKTYGQGKRYCNAHHLQGRCPGNCGYLHDLVTPKEKLVMRHQLRGRKCHDRGKCRDALCYYSHHCACPGGSKCTFPIAMHGIDVASWREVNTAGSAMSA</sequence>
<feature type="region of interest" description="Disordered" evidence="2">
    <location>
        <begin position="206"/>
        <end position="241"/>
    </location>
</feature>
<evidence type="ECO:0000256" key="2">
    <source>
        <dbReference type="SAM" id="MobiDB-lite"/>
    </source>
</evidence>
<keyword evidence="1" id="KW-0863">Zinc-finger</keyword>
<reference evidence="4" key="1">
    <citation type="journal article" date="2023" name="Mol. Phylogenet. Evol.">
        <title>Genome-scale phylogeny and comparative genomics of the fungal order Sordariales.</title>
        <authorList>
            <person name="Hensen N."/>
            <person name="Bonometti L."/>
            <person name="Westerberg I."/>
            <person name="Brannstrom I.O."/>
            <person name="Guillou S."/>
            <person name="Cros-Aarteil S."/>
            <person name="Calhoun S."/>
            <person name="Haridas S."/>
            <person name="Kuo A."/>
            <person name="Mondo S."/>
            <person name="Pangilinan J."/>
            <person name="Riley R."/>
            <person name="LaButti K."/>
            <person name="Andreopoulos B."/>
            <person name="Lipzen A."/>
            <person name="Chen C."/>
            <person name="Yan M."/>
            <person name="Daum C."/>
            <person name="Ng V."/>
            <person name="Clum A."/>
            <person name="Steindorff A."/>
            <person name="Ohm R.A."/>
            <person name="Martin F."/>
            <person name="Silar P."/>
            <person name="Natvig D.O."/>
            <person name="Lalanne C."/>
            <person name="Gautier V."/>
            <person name="Ament-Velasquez S.L."/>
            <person name="Kruys A."/>
            <person name="Hutchinson M.I."/>
            <person name="Powell A.J."/>
            <person name="Barry K."/>
            <person name="Miller A.N."/>
            <person name="Grigoriev I.V."/>
            <person name="Debuchy R."/>
            <person name="Gladieux P."/>
            <person name="Hiltunen Thoren M."/>
            <person name="Johannesson H."/>
        </authorList>
    </citation>
    <scope>NUCLEOTIDE SEQUENCE</scope>
    <source>
        <strain evidence="4">CBS 123565</strain>
    </source>
</reference>
<feature type="domain" description="C3H1-type" evidence="3">
    <location>
        <begin position="302"/>
        <end position="328"/>
    </location>
</feature>
<keyword evidence="5" id="KW-1185">Reference proteome</keyword>
<dbReference type="EMBL" id="MU853408">
    <property type="protein sequence ID" value="KAK4134662.1"/>
    <property type="molecule type" value="Genomic_DNA"/>
</dbReference>
<feature type="non-terminal residue" evidence="4">
    <location>
        <position position="1"/>
    </location>
</feature>
<evidence type="ECO:0000313" key="5">
    <source>
        <dbReference type="Proteomes" id="UP001304895"/>
    </source>
</evidence>
<dbReference type="InterPro" id="IPR057683">
    <property type="entry name" value="DUF7923"/>
</dbReference>
<dbReference type="Pfam" id="PF25543">
    <property type="entry name" value="zf-CCCH_tandem"/>
    <property type="match status" value="1"/>
</dbReference>
<evidence type="ECO:0000313" key="4">
    <source>
        <dbReference type="EMBL" id="KAK4134662.1"/>
    </source>
</evidence>
<keyword evidence="1" id="KW-0862">Zinc</keyword>
<feature type="compositionally biased region" description="Low complexity" evidence="2">
    <location>
        <begin position="225"/>
        <end position="241"/>
    </location>
</feature>
<dbReference type="InterPro" id="IPR000571">
    <property type="entry name" value="Znf_CCCH"/>
</dbReference>
<gene>
    <name evidence="4" type="ORF">BT67DRAFT_441826</name>
</gene>
<comment type="caution">
    <text evidence="4">The sequence shown here is derived from an EMBL/GenBank/DDBJ whole genome shotgun (WGS) entry which is preliminary data.</text>
</comment>
<reference evidence="4" key="2">
    <citation type="submission" date="2023-05" db="EMBL/GenBank/DDBJ databases">
        <authorList>
            <consortium name="Lawrence Berkeley National Laboratory"/>
            <person name="Steindorff A."/>
            <person name="Hensen N."/>
            <person name="Bonometti L."/>
            <person name="Westerberg I."/>
            <person name="Brannstrom I.O."/>
            <person name="Guillou S."/>
            <person name="Cros-Aarteil S."/>
            <person name="Calhoun S."/>
            <person name="Haridas S."/>
            <person name="Kuo A."/>
            <person name="Mondo S."/>
            <person name="Pangilinan J."/>
            <person name="Riley R."/>
            <person name="Labutti K."/>
            <person name="Andreopoulos B."/>
            <person name="Lipzen A."/>
            <person name="Chen C."/>
            <person name="Yanf M."/>
            <person name="Daum C."/>
            <person name="Ng V."/>
            <person name="Clum A."/>
            <person name="Ohm R."/>
            <person name="Martin F."/>
            <person name="Silar P."/>
            <person name="Natvig D."/>
            <person name="Lalanne C."/>
            <person name="Gautier V."/>
            <person name="Ament-Velasquez S.L."/>
            <person name="Kruys A."/>
            <person name="Hutchinson M.I."/>
            <person name="Powell A.J."/>
            <person name="Barry K."/>
            <person name="Miller A.N."/>
            <person name="Grigoriev I.V."/>
            <person name="Debuchy R."/>
            <person name="Gladieux P."/>
            <person name="Thoren M.H."/>
            <person name="Johannesson H."/>
        </authorList>
    </citation>
    <scope>NUCLEOTIDE SEQUENCE</scope>
    <source>
        <strain evidence="4">CBS 123565</strain>
    </source>
</reference>
<protein>
    <recommendedName>
        <fullName evidence="3">C3H1-type domain-containing protein</fullName>
    </recommendedName>
</protein>
<dbReference type="AlphaFoldDB" id="A0AAN6ZDT9"/>
<evidence type="ECO:0000256" key="1">
    <source>
        <dbReference type="PROSITE-ProRule" id="PRU00723"/>
    </source>
</evidence>
<proteinExistence type="predicted"/>
<feature type="zinc finger region" description="C3H1-type" evidence="1">
    <location>
        <begin position="302"/>
        <end position="328"/>
    </location>
</feature>
<dbReference type="Proteomes" id="UP001304895">
    <property type="component" value="Unassembled WGS sequence"/>
</dbReference>
<dbReference type="Pfam" id="PF25540">
    <property type="entry name" value="DUF7923"/>
    <property type="match status" value="1"/>
</dbReference>
<dbReference type="PROSITE" id="PS50103">
    <property type="entry name" value="ZF_C3H1"/>
    <property type="match status" value="1"/>
</dbReference>
<name>A0AAN6ZDT9_9PEZI</name>
<accession>A0AAN6ZDT9</accession>